<evidence type="ECO:0000256" key="2">
    <source>
        <dbReference type="ARBA" id="ARBA00022814"/>
    </source>
</evidence>
<sequence length="153" mass="17875">MTHRREIRETVLQALYAEELSRDSWEHILKVIIKPGLKSEKDALKFAENLFLRTLNHQEEIDEIIQKHIKNWKIERLTTIDKLILRIALCEFLYFEQIPTKVTINEALEIAKKYSTSKSSNFVNGILDAALEELREADRINKKGRGLIESSIN</sequence>
<keyword evidence="5 6" id="KW-0804">Transcription</keyword>
<dbReference type="Pfam" id="PF01029">
    <property type="entry name" value="NusB"/>
    <property type="match status" value="1"/>
</dbReference>
<dbReference type="Proteomes" id="UP000473278">
    <property type="component" value="Unassembled WGS sequence"/>
</dbReference>
<name>A0A6M1SN94_9BACT</name>
<dbReference type="PANTHER" id="PTHR11078">
    <property type="entry name" value="N UTILIZATION SUBSTANCE PROTEIN B-RELATED"/>
    <property type="match status" value="1"/>
</dbReference>
<dbReference type="InterPro" id="IPR011605">
    <property type="entry name" value="NusB_fam"/>
</dbReference>
<keyword evidence="9" id="KW-1185">Reference proteome</keyword>
<dbReference type="InterPro" id="IPR035926">
    <property type="entry name" value="NusB-like_sf"/>
</dbReference>
<evidence type="ECO:0000256" key="1">
    <source>
        <dbReference type="ARBA" id="ARBA00005952"/>
    </source>
</evidence>
<evidence type="ECO:0000256" key="4">
    <source>
        <dbReference type="ARBA" id="ARBA00023015"/>
    </source>
</evidence>
<dbReference type="GO" id="GO:0031564">
    <property type="term" value="P:transcription antitermination"/>
    <property type="evidence" value="ECO:0007669"/>
    <property type="project" value="UniProtKB-KW"/>
</dbReference>
<protein>
    <recommendedName>
        <fullName evidence="6">Transcription antitermination protein NusB</fullName>
    </recommendedName>
    <alternativeName>
        <fullName evidence="6">Antitermination factor NusB</fullName>
    </alternativeName>
</protein>
<dbReference type="NCBIfam" id="TIGR01951">
    <property type="entry name" value="nusB"/>
    <property type="match status" value="1"/>
</dbReference>
<dbReference type="GO" id="GO:0005829">
    <property type="term" value="C:cytosol"/>
    <property type="evidence" value="ECO:0007669"/>
    <property type="project" value="TreeGrafter"/>
</dbReference>
<organism evidence="8 9">
    <name type="scientific">Halalkalibaculum roseum</name>
    <dbReference type="NCBI Taxonomy" id="2709311"/>
    <lineage>
        <taxon>Bacteria</taxon>
        <taxon>Pseudomonadati</taxon>
        <taxon>Balneolota</taxon>
        <taxon>Balneolia</taxon>
        <taxon>Balneolales</taxon>
        <taxon>Balneolaceae</taxon>
        <taxon>Halalkalibaculum</taxon>
    </lineage>
</organism>
<dbReference type="PANTHER" id="PTHR11078:SF3">
    <property type="entry name" value="ANTITERMINATION NUSB DOMAIN-CONTAINING PROTEIN"/>
    <property type="match status" value="1"/>
</dbReference>
<dbReference type="AlphaFoldDB" id="A0A6M1SN94"/>
<comment type="similarity">
    <text evidence="1 6">Belongs to the NusB family.</text>
</comment>
<comment type="caution">
    <text evidence="8">The sequence shown here is derived from an EMBL/GenBank/DDBJ whole genome shotgun (WGS) entry which is preliminary data.</text>
</comment>
<accession>A0A6M1SN94</accession>
<keyword evidence="3 6" id="KW-0694">RNA-binding</keyword>
<evidence type="ECO:0000259" key="7">
    <source>
        <dbReference type="Pfam" id="PF01029"/>
    </source>
</evidence>
<dbReference type="SUPFAM" id="SSF48013">
    <property type="entry name" value="NusB-like"/>
    <property type="match status" value="1"/>
</dbReference>
<evidence type="ECO:0000313" key="8">
    <source>
        <dbReference type="EMBL" id="NGP76529.1"/>
    </source>
</evidence>
<evidence type="ECO:0000313" key="9">
    <source>
        <dbReference type="Proteomes" id="UP000473278"/>
    </source>
</evidence>
<evidence type="ECO:0000256" key="5">
    <source>
        <dbReference type="ARBA" id="ARBA00023163"/>
    </source>
</evidence>
<gene>
    <name evidence="6 8" type="primary">nusB</name>
    <name evidence="8" type="ORF">G3570_07785</name>
</gene>
<dbReference type="GO" id="GO:0006353">
    <property type="term" value="P:DNA-templated transcription termination"/>
    <property type="evidence" value="ECO:0007669"/>
    <property type="project" value="UniProtKB-UniRule"/>
</dbReference>
<proteinExistence type="inferred from homology"/>
<dbReference type="GO" id="GO:0003723">
    <property type="term" value="F:RNA binding"/>
    <property type="evidence" value="ECO:0007669"/>
    <property type="project" value="UniProtKB-UniRule"/>
</dbReference>
<evidence type="ECO:0000256" key="6">
    <source>
        <dbReference type="HAMAP-Rule" id="MF_00073"/>
    </source>
</evidence>
<dbReference type="EMBL" id="JAALLT010000002">
    <property type="protein sequence ID" value="NGP76529.1"/>
    <property type="molecule type" value="Genomic_DNA"/>
</dbReference>
<dbReference type="HAMAP" id="MF_00073">
    <property type="entry name" value="NusB"/>
    <property type="match status" value="1"/>
</dbReference>
<dbReference type="CDD" id="cd00619">
    <property type="entry name" value="Terminator_NusB"/>
    <property type="match status" value="1"/>
</dbReference>
<keyword evidence="2 6" id="KW-0889">Transcription antitermination</keyword>
<keyword evidence="4 6" id="KW-0805">Transcription regulation</keyword>
<comment type="function">
    <text evidence="6">Involved in transcription antitermination. Required for transcription of ribosomal RNA (rRNA) genes. Binds specifically to the boxA antiterminator sequence of the ribosomal RNA (rrn) operons.</text>
</comment>
<feature type="domain" description="NusB/RsmB/TIM44" evidence="7">
    <location>
        <begin position="6"/>
        <end position="130"/>
    </location>
</feature>
<evidence type="ECO:0000256" key="3">
    <source>
        <dbReference type="ARBA" id="ARBA00022884"/>
    </source>
</evidence>
<reference evidence="8 9" key="1">
    <citation type="submission" date="2020-02" db="EMBL/GenBank/DDBJ databases">
        <title>Balneolaceae bacterium YR4-1, complete genome.</title>
        <authorList>
            <person name="Li Y."/>
            <person name="Wu S."/>
        </authorList>
    </citation>
    <scope>NUCLEOTIDE SEQUENCE [LARGE SCALE GENOMIC DNA]</scope>
    <source>
        <strain evidence="8 9">YR4-1</strain>
    </source>
</reference>
<dbReference type="InterPro" id="IPR006027">
    <property type="entry name" value="NusB_RsmB_TIM44"/>
</dbReference>
<dbReference type="Gene3D" id="1.10.940.10">
    <property type="entry name" value="NusB-like"/>
    <property type="match status" value="1"/>
</dbReference>
<dbReference type="RefSeq" id="WP_165140948.1">
    <property type="nucleotide sequence ID" value="NZ_JAALLT010000002.1"/>
</dbReference>